<dbReference type="EMBL" id="UINC01002183">
    <property type="protein sequence ID" value="SUZ93865.1"/>
    <property type="molecule type" value="Genomic_DNA"/>
</dbReference>
<gene>
    <name evidence="9" type="ORF">METZ01_LOCUS46719</name>
</gene>
<dbReference type="PANTHER" id="PTHR36115">
    <property type="entry name" value="PROLINE-RICH ANTIGEN HOMOLOG-RELATED"/>
    <property type="match status" value="1"/>
</dbReference>
<evidence type="ECO:0000256" key="1">
    <source>
        <dbReference type="ARBA" id="ARBA00004651"/>
    </source>
</evidence>
<feature type="compositionally biased region" description="Basic residues" evidence="6">
    <location>
        <begin position="1"/>
        <end position="13"/>
    </location>
</feature>
<dbReference type="AlphaFoldDB" id="A0A381RPQ8"/>
<accession>A0A381RPQ8</accession>
<sequence>MSSESKKRRKPRQRSTGSRSKTDLQSKADKTSGTTKKPDKRSGPTVYPMNFAGPMRRLYAFTIDFGLIMMIIYAIAPAANGVMFSQEAAPQDIIFFFGYFIIPTVIWGRTPGKWVAGIVVVDSEGQTPGPAAIPREMIGKFVSYLAAGIGIFWLMLDPKRQGWHDKIAGTYVVDNPYSGGPQFMKDFFKIGEKKPRDKSDKKPNSDS</sequence>
<evidence type="ECO:0000256" key="6">
    <source>
        <dbReference type="SAM" id="MobiDB-lite"/>
    </source>
</evidence>
<dbReference type="InterPro" id="IPR010432">
    <property type="entry name" value="RDD"/>
</dbReference>
<keyword evidence="4 7" id="KW-1133">Transmembrane helix</keyword>
<proteinExistence type="predicted"/>
<protein>
    <recommendedName>
        <fullName evidence="8">RDD domain-containing protein</fullName>
    </recommendedName>
</protein>
<evidence type="ECO:0000259" key="8">
    <source>
        <dbReference type="Pfam" id="PF06271"/>
    </source>
</evidence>
<dbReference type="PANTHER" id="PTHR36115:SF4">
    <property type="entry name" value="MEMBRANE PROTEIN"/>
    <property type="match status" value="1"/>
</dbReference>
<comment type="subcellular location">
    <subcellularLocation>
        <location evidence="1">Cell membrane</location>
        <topology evidence="1">Multi-pass membrane protein</topology>
    </subcellularLocation>
</comment>
<feature type="region of interest" description="Disordered" evidence="6">
    <location>
        <begin position="1"/>
        <end position="46"/>
    </location>
</feature>
<keyword evidence="3 7" id="KW-0812">Transmembrane</keyword>
<keyword evidence="5 7" id="KW-0472">Membrane</keyword>
<evidence type="ECO:0000256" key="3">
    <source>
        <dbReference type="ARBA" id="ARBA00022692"/>
    </source>
</evidence>
<keyword evidence="2" id="KW-1003">Cell membrane</keyword>
<feature type="compositionally biased region" description="Basic and acidic residues" evidence="6">
    <location>
        <begin position="20"/>
        <end position="42"/>
    </location>
</feature>
<feature type="transmembrane region" description="Helical" evidence="7">
    <location>
        <begin position="137"/>
        <end position="156"/>
    </location>
</feature>
<evidence type="ECO:0000256" key="7">
    <source>
        <dbReference type="SAM" id="Phobius"/>
    </source>
</evidence>
<dbReference type="Pfam" id="PF06271">
    <property type="entry name" value="RDD"/>
    <property type="match status" value="1"/>
</dbReference>
<reference evidence="9" key="1">
    <citation type="submission" date="2018-05" db="EMBL/GenBank/DDBJ databases">
        <authorList>
            <person name="Lanie J.A."/>
            <person name="Ng W.-L."/>
            <person name="Kazmierczak K.M."/>
            <person name="Andrzejewski T.M."/>
            <person name="Davidsen T.M."/>
            <person name="Wayne K.J."/>
            <person name="Tettelin H."/>
            <person name="Glass J.I."/>
            <person name="Rusch D."/>
            <person name="Podicherti R."/>
            <person name="Tsui H.-C.T."/>
            <person name="Winkler M.E."/>
        </authorList>
    </citation>
    <scope>NUCLEOTIDE SEQUENCE</scope>
</reference>
<feature type="transmembrane region" description="Helical" evidence="7">
    <location>
        <begin position="58"/>
        <end position="76"/>
    </location>
</feature>
<evidence type="ECO:0000256" key="2">
    <source>
        <dbReference type="ARBA" id="ARBA00022475"/>
    </source>
</evidence>
<organism evidence="9">
    <name type="scientific">marine metagenome</name>
    <dbReference type="NCBI Taxonomy" id="408172"/>
    <lineage>
        <taxon>unclassified sequences</taxon>
        <taxon>metagenomes</taxon>
        <taxon>ecological metagenomes</taxon>
    </lineage>
</organism>
<evidence type="ECO:0000256" key="4">
    <source>
        <dbReference type="ARBA" id="ARBA00022989"/>
    </source>
</evidence>
<evidence type="ECO:0000256" key="5">
    <source>
        <dbReference type="ARBA" id="ARBA00023136"/>
    </source>
</evidence>
<evidence type="ECO:0000313" key="9">
    <source>
        <dbReference type="EMBL" id="SUZ93865.1"/>
    </source>
</evidence>
<dbReference type="GO" id="GO:0005886">
    <property type="term" value="C:plasma membrane"/>
    <property type="evidence" value="ECO:0007669"/>
    <property type="project" value="UniProtKB-SubCell"/>
</dbReference>
<feature type="domain" description="RDD" evidence="8">
    <location>
        <begin position="52"/>
        <end position="169"/>
    </location>
</feature>
<dbReference type="InterPro" id="IPR051791">
    <property type="entry name" value="Pra-immunoreactive"/>
</dbReference>
<name>A0A381RPQ8_9ZZZZ</name>